<evidence type="ECO:0000256" key="9">
    <source>
        <dbReference type="ARBA" id="ARBA00023237"/>
    </source>
</evidence>
<dbReference type="Gene3D" id="2.40.170.20">
    <property type="entry name" value="TonB-dependent receptor, beta-barrel domain"/>
    <property type="match status" value="1"/>
</dbReference>
<dbReference type="Pfam" id="PF13715">
    <property type="entry name" value="CarbopepD_reg_2"/>
    <property type="match status" value="1"/>
</dbReference>
<keyword evidence="3" id="KW-1134">Transmembrane beta strand</keyword>
<keyword evidence="5" id="KW-0732">Signal</keyword>
<evidence type="ECO:0000256" key="4">
    <source>
        <dbReference type="ARBA" id="ARBA00022692"/>
    </source>
</evidence>
<dbReference type="InterPro" id="IPR037066">
    <property type="entry name" value="Plug_dom_sf"/>
</dbReference>
<dbReference type="InterPro" id="IPR039426">
    <property type="entry name" value="TonB-dep_rcpt-like"/>
</dbReference>
<proteinExistence type="inferred from homology"/>
<dbReference type="RefSeq" id="WP_187254886.1">
    <property type="nucleotide sequence ID" value="NZ_JBHULF010000006.1"/>
</dbReference>
<evidence type="ECO:0000256" key="1">
    <source>
        <dbReference type="ARBA" id="ARBA00004571"/>
    </source>
</evidence>
<feature type="domain" description="TonB-dependent receptor-like beta-barrel" evidence="11">
    <location>
        <begin position="289"/>
        <end position="743"/>
    </location>
</feature>
<dbReference type="PANTHER" id="PTHR30069">
    <property type="entry name" value="TONB-DEPENDENT OUTER MEMBRANE RECEPTOR"/>
    <property type="match status" value="1"/>
</dbReference>
<dbReference type="Gene3D" id="2.60.40.1120">
    <property type="entry name" value="Carboxypeptidase-like, regulatory domain"/>
    <property type="match status" value="1"/>
</dbReference>
<feature type="domain" description="TonB-dependent receptor plug" evidence="12">
    <location>
        <begin position="147"/>
        <end position="223"/>
    </location>
</feature>
<dbReference type="SUPFAM" id="SSF49464">
    <property type="entry name" value="Carboxypeptidase regulatory domain-like"/>
    <property type="match status" value="1"/>
</dbReference>
<dbReference type="PANTHER" id="PTHR30069:SF29">
    <property type="entry name" value="HEMOGLOBIN AND HEMOGLOBIN-HAPTOGLOBIN-BINDING PROTEIN 1-RELATED"/>
    <property type="match status" value="1"/>
</dbReference>
<evidence type="ECO:0000256" key="2">
    <source>
        <dbReference type="ARBA" id="ARBA00022448"/>
    </source>
</evidence>
<keyword evidence="2" id="KW-0813">Transport</keyword>
<evidence type="ECO:0000256" key="7">
    <source>
        <dbReference type="ARBA" id="ARBA00023136"/>
    </source>
</evidence>
<evidence type="ECO:0000256" key="10">
    <source>
        <dbReference type="RuleBase" id="RU003357"/>
    </source>
</evidence>
<comment type="similarity">
    <text evidence="10">Belongs to the TonB-dependent receptor family.</text>
</comment>
<gene>
    <name evidence="13" type="ORF">BC349_00980</name>
</gene>
<evidence type="ECO:0000259" key="12">
    <source>
        <dbReference type="Pfam" id="PF07715"/>
    </source>
</evidence>
<keyword evidence="9" id="KW-0998">Cell outer membrane</keyword>
<comment type="subcellular location">
    <subcellularLocation>
        <location evidence="1">Cell outer membrane</location>
        <topology evidence="1">Multi-pass membrane protein</topology>
    </subcellularLocation>
</comment>
<evidence type="ECO:0000259" key="11">
    <source>
        <dbReference type="Pfam" id="PF00593"/>
    </source>
</evidence>
<dbReference type="Pfam" id="PF00593">
    <property type="entry name" value="TonB_dep_Rec_b-barrel"/>
    <property type="match status" value="1"/>
</dbReference>
<dbReference type="InterPro" id="IPR008969">
    <property type="entry name" value="CarboxyPept-like_regulatory"/>
</dbReference>
<protein>
    <submittedName>
        <fullName evidence="13">TonB-dependent receptor</fullName>
    </submittedName>
</protein>
<dbReference type="Gene3D" id="2.170.130.10">
    <property type="entry name" value="TonB-dependent receptor, plug domain"/>
    <property type="match status" value="1"/>
</dbReference>
<dbReference type="InterPro" id="IPR036942">
    <property type="entry name" value="Beta-barrel_TonB_sf"/>
</dbReference>
<reference evidence="13 14" key="1">
    <citation type="submission" date="2016-07" db="EMBL/GenBank/DDBJ databases">
        <title>Genome analysis of Flavihumibacter stibioxidans YS-17.</title>
        <authorList>
            <person name="Shi K."/>
            <person name="Han Y."/>
            <person name="Wang G."/>
        </authorList>
    </citation>
    <scope>NUCLEOTIDE SEQUENCE [LARGE SCALE GENOMIC DNA]</scope>
    <source>
        <strain evidence="13 14">YS-17</strain>
    </source>
</reference>
<sequence>MLKGLHGLILVLVILFLAGNLRAQQKFTLSGYIKDSLSGENLIGASISVEGKGKGVNSNNYGYYSITLPAGSYEITCSYAGYESFRISVILNRDRSENMVLSPRMTTNEEVVVYAKRRDGNVRNAEMGKIDLSISQVKSLPVVFGEVDILKTLQLLPGVRNAGEGNAGFYVRGGGADQNLIMLDDAVVYNSGHLFGFFSVFNSDAIRNISLIKGGMPAQYGGRLSSVLDIAMKDGNMKKTVVEGGIGLIASRLSIEGPIKKDKASFMVSARRTYVDALTKPFIKKSSSFYGSGYYFYDLNTKVNYKFSDRDRLYLSGYFGRDVFDFNNNQRSFSANIPWGNATATLRWNHLFHKKLFSNTTLVFNNYNFAFNATQNNLTFNVRSGIRDLTAKFDMDYYPSPQHKLKWGAHYTHHVFKPNLVSGRSDSVDFIPNNAQRKYAREAAIYLQDDWELSDKLQVSAGVRFSNFTQVGDYIAYERDQNGNKTDSTLFGKGDRVKNHGGLEPRLTARYSINDATSVKASVSRNYQYIHLVSNAGSTLPTDLWVPSTFRVRPQISWQYAAGFFRNFKDNQFETSVELYYKQMENQIEYREGYTPSLKDPEEEFVFGDGWSYGSEFFVRKNKGRFTGWVGYTLSWTWRRFPDLNEGNKYPARHDRRHDLSVVGTYELSSKWKLSSVFVYGTGNATTLPERFYIINGVLTQEYSKINQYRMPSYHRLDLSATYTPVPKKPRRIKGSWVFSIYNVYSRLNPYFLYYDQTGSPYDGTLKVDARQVSLFPIIPSVTWNFKL</sequence>
<dbReference type="InterPro" id="IPR012910">
    <property type="entry name" value="Plug_dom"/>
</dbReference>
<evidence type="ECO:0000313" key="13">
    <source>
        <dbReference type="EMBL" id="MBC6489525.1"/>
    </source>
</evidence>
<dbReference type="InterPro" id="IPR000531">
    <property type="entry name" value="Beta-barrel_TonB"/>
</dbReference>
<keyword evidence="8 13" id="KW-0675">Receptor</keyword>
<evidence type="ECO:0000256" key="5">
    <source>
        <dbReference type="ARBA" id="ARBA00022729"/>
    </source>
</evidence>
<evidence type="ECO:0000256" key="6">
    <source>
        <dbReference type="ARBA" id="ARBA00023077"/>
    </source>
</evidence>
<dbReference type="EMBL" id="MBUA01000001">
    <property type="protein sequence ID" value="MBC6489525.1"/>
    <property type="molecule type" value="Genomic_DNA"/>
</dbReference>
<dbReference type="Proteomes" id="UP000765802">
    <property type="component" value="Unassembled WGS sequence"/>
</dbReference>
<accession>A0ABR7M3C4</accession>
<keyword evidence="7 10" id="KW-0472">Membrane</keyword>
<name>A0ABR7M3C4_9BACT</name>
<organism evidence="13 14">
    <name type="scientific">Flavihumibacter stibioxidans</name>
    <dbReference type="NCBI Taxonomy" id="1834163"/>
    <lineage>
        <taxon>Bacteria</taxon>
        <taxon>Pseudomonadati</taxon>
        <taxon>Bacteroidota</taxon>
        <taxon>Chitinophagia</taxon>
        <taxon>Chitinophagales</taxon>
        <taxon>Chitinophagaceae</taxon>
        <taxon>Flavihumibacter</taxon>
    </lineage>
</organism>
<evidence type="ECO:0000256" key="8">
    <source>
        <dbReference type="ARBA" id="ARBA00023170"/>
    </source>
</evidence>
<dbReference type="Pfam" id="PF07715">
    <property type="entry name" value="Plug"/>
    <property type="match status" value="1"/>
</dbReference>
<keyword evidence="4" id="KW-0812">Transmembrane</keyword>
<evidence type="ECO:0000256" key="3">
    <source>
        <dbReference type="ARBA" id="ARBA00022452"/>
    </source>
</evidence>
<evidence type="ECO:0000313" key="14">
    <source>
        <dbReference type="Proteomes" id="UP000765802"/>
    </source>
</evidence>
<dbReference type="SUPFAM" id="SSF56935">
    <property type="entry name" value="Porins"/>
    <property type="match status" value="1"/>
</dbReference>
<keyword evidence="6 10" id="KW-0798">TonB box</keyword>
<keyword evidence="14" id="KW-1185">Reference proteome</keyword>
<comment type="caution">
    <text evidence="13">The sequence shown here is derived from an EMBL/GenBank/DDBJ whole genome shotgun (WGS) entry which is preliminary data.</text>
</comment>